<keyword evidence="5" id="KW-0378">Hydrolase</keyword>
<feature type="region of interest" description="Disordered" evidence="1">
    <location>
        <begin position="32"/>
        <end position="60"/>
    </location>
</feature>
<evidence type="ECO:0000259" key="4">
    <source>
        <dbReference type="SMART" id="SM00892"/>
    </source>
</evidence>
<dbReference type="InterPro" id="IPR001604">
    <property type="entry name" value="Endo_G_ENPP1-like_dom"/>
</dbReference>
<dbReference type="SMART" id="SM00477">
    <property type="entry name" value="NUC"/>
    <property type="match status" value="1"/>
</dbReference>
<evidence type="ECO:0000313" key="6">
    <source>
        <dbReference type="Proteomes" id="UP000798808"/>
    </source>
</evidence>
<dbReference type="RefSeq" id="WP_155169735.1">
    <property type="nucleotide sequence ID" value="NZ_BAAAFL010000026.1"/>
</dbReference>
<gene>
    <name evidence="5" type="ORF">E1163_04030</name>
</gene>
<feature type="domain" description="ENPP1-3/EXOG-like endonuclease/phosphodiesterase" evidence="3">
    <location>
        <begin position="81"/>
        <end position="290"/>
    </location>
</feature>
<reference evidence="5 6" key="1">
    <citation type="submission" date="2019-02" db="EMBL/GenBank/DDBJ databases">
        <authorList>
            <person name="Goldberg S.R."/>
            <person name="Haltli B.A."/>
            <person name="Correa H."/>
            <person name="Russell K.G."/>
        </authorList>
    </citation>
    <scope>NUCLEOTIDE SEQUENCE [LARGE SCALE GENOMIC DNA]</scope>
    <source>
        <strain evidence="5 6">JCM 16186</strain>
    </source>
</reference>
<dbReference type="InterPro" id="IPR020821">
    <property type="entry name" value="ENPP1-3/EXOG-like_nuc-like"/>
</dbReference>
<dbReference type="GO" id="GO:0004519">
    <property type="term" value="F:endonuclease activity"/>
    <property type="evidence" value="ECO:0007669"/>
    <property type="project" value="UniProtKB-KW"/>
</dbReference>
<feature type="compositionally biased region" description="Basic and acidic residues" evidence="1">
    <location>
        <begin position="45"/>
        <end position="55"/>
    </location>
</feature>
<keyword evidence="5" id="KW-0540">Nuclease</keyword>
<keyword evidence="2" id="KW-0732">Signal</keyword>
<name>A0ABW9RL49_9BACT</name>
<evidence type="ECO:0000256" key="1">
    <source>
        <dbReference type="SAM" id="MobiDB-lite"/>
    </source>
</evidence>
<dbReference type="PANTHER" id="PTHR13966">
    <property type="entry name" value="ENDONUCLEASE RELATED"/>
    <property type="match status" value="1"/>
</dbReference>
<protein>
    <submittedName>
        <fullName evidence="5">DNA/RNA non-specific endonuclease</fullName>
    </submittedName>
</protein>
<feature type="signal peptide" evidence="2">
    <location>
        <begin position="1"/>
        <end position="21"/>
    </location>
</feature>
<evidence type="ECO:0000256" key="2">
    <source>
        <dbReference type="SAM" id="SignalP"/>
    </source>
</evidence>
<dbReference type="Gene3D" id="3.40.570.10">
    <property type="entry name" value="Extracellular Endonuclease, subunit A"/>
    <property type="match status" value="1"/>
</dbReference>
<proteinExistence type="predicted"/>
<evidence type="ECO:0000259" key="3">
    <source>
        <dbReference type="SMART" id="SM00477"/>
    </source>
</evidence>
<feature type="domain" description="DNA/RNA non-specific endonuclease/pyrophosphatase/phosphodiesterase" evidence="4">
    <location>
        <begin position="80"/>
        <end position="290"/>
    </location>
</feature>
<dbReference type="InterPro" id="IPR044929">
    <property type="entry name" value="DNA/RNA_non-sp_Endonuclease_sf"/>
</dbReference>
<dbReference type="Proteomes" id="UP000798808">
    <property type="component" value="Unassembled WGS sequence"/>
</dbReference>
<dbReference type="SMART" id="SM00892">
    <property type="entry name" value="Endonuclease_NS"/>
    <property type="match status" value="1"/>
</dbReference>
<dbReference type="InterPro" id="IPR040255">
    <property type="entry name" value="Non-specific_endonuclease"/>
</dbReference>
<dbReference type="Pfam" id="PF01223">
    <property type="entry name" value="Endonuclease_NS"/>
    <property type="match status" value="1"/>
</dbReference>
<dbReference type="PROSITE" id="PS51257">
    <property type="entry name" value="PROKAR_LIPOPROTEIN"/>
    <property type="match status" value="1"/>
</dbReference>
<organism evidence="5 6">
    <name type="scientific">Fulvivirga kasyanovii</name>
    <dbReference type="NCBI Taxonomy" id="396812"/>
    <lineage>
        <taxon>Bacteria</taxon>
        <taxon>Pseudomonadati</taxon>
        <taxon>Bacteroidota</taxon>
        <taxon>Cytophagia</taxon>
        <taxon>Cytophagales</taxon>
        <taxon>Fulvivirgaceae</taxon>
        <taxon>Fulvivirga</taxon>
    </lineage>
</organism>
<feature type="compositionally biased region" description="Polar residues" evidence="1">
    <location>
        <begin position="35"/>
        <end position="44"/>
    </location>
</feature>
<dbReference type="PANTHER" id="PTHR13966:SF5">
    <property type="entry name" value="ENDONUCLEASE G, MITOCHONDRIAL"/>
    <property type="match status" value="1"/>
</dbReference>
<keyword evidence="6" id="KW-1185">Reference proteome</keyword>
<dbReference type="InterPro" id="IPR044925">
    <property type="entry name" value="His-Me_finger_sf"/>
</dbReference>
<sequence length="305" mass="33833">MNLLKSKICILLFLSALTFSCQEEVIAPKAPQEENVLNDTSPSGKNDDQEAKYGRDNNLLMGNPSGASTSSYYYWNYLISKPQYAMSYHRDRGTPNWVSWHLNEDWLGSASRSSSFLTDTSLPGGWYRVTTSDYTNSGFDRGHNCPSADRTGSSGDNKATFYMSNIIPQAPNNNQRAWANLESYCRKLVDQGNELYVIMGSYGTGGSGRYGYKTTLASGKVTVPASIWKVILVLPEGYNDLDRVSSSTRVIAVNIPNNQNVNSNWGVYRTSVDNIESIRNYNLFSNLPGSIQSVIESRIDNGPTN</sequence>
<dbReference type="CDD" id="cd00091">
    <property type="entry name" value="NUC"/>
    <property type="match status" value="1"/>
</dbReference>
<dbReference type="EMBL" id="SMLW01000365">
    <property type="protein sequence ID" value="MTI24108.1"/>
    <property type="molecule type" value="Genomic_DNA"/>
</dbReference>
<feature type="chain" id="PRO_5047268198" evidence="2">
    <location>
        <begin position="22"/>
        <end position="305"/>
    </location>
</feature>
<comment type="caution">
    <text evidence="5">The sequence shown here is derived from an EMBL/GenBank/DDBJ whole genome shotgun (WGS) entry which is preliminary data.</text>
</comment>
<keyword evidence="5" id="KW-0255">Endonuclease</keyword>
<accession>A0ABW9RL49</accession>
<dbReference type="SUPFAM" id="SSF54060">
    <property type="entry name" value="His-Me finger endonucleases"/>
    <property type="match status" value="1"/>
</dbReference>
<evidence type="ECO:0000313" key="5">
    <source>
        <dbReference type="EMBL" id="MTI24108.1"/>
    </source>
</evidence>